<reference evidence="1 2" key="1">
    <citation type="submission" date="2018-08" db="EMBL/GenBank/DDBJ databases">
        <title>Genome and evolution of the arbuscular mycorrhizal fungus Diversispora epigaea (formerly Glomus versiforme) and its bacterial endosymbionts.</title>
        <authorList>
            <person name="Sun X."/>
            <person name="Fei Z."/>
            <person name="Harrison M."/>
        </authorList>
    </citation>
    <scope>NUCLEOTIDE SEQUENCE [LARGE SCALE GENOMIC DNA]</scope>
    <source>
        <strain evidence="1 2">IT104</strain>
    </source>
</reference>
<comment type="caution">
    <text evidence="1">The sequence shown here is derived from an EMBL/GenBank/DDBJ whole genome shotgun (WGS) entry which is preliminary data.</text>
</comment>
<name>A0A397JTX4_9GLOM</name>
<dbReference type="Proteomes" id="UP000266861">
    <property type="component" value="Unassembled WGS sequence"/>
</dbReference>
<protein>
    <submittedName>
        <fullName evidence="1">Uncharacterized protein</fullName>
    </submittedName>
</protein>
<dbReference type="EMBL" id="PQFF01000021">
    <property type="protein sequence ID" value="RHZ88343.1"/>
    <property type="molecule type" value="Genomic_DNA"/>
</dbReference>
<sequence>MTFTSISSQDLSINVRKTGLNWAENDRIRKKGIPSTSQLSNFLTIGENLVIVRSIAEDIILLGLVKIDPT</sequence>
<keyword evidence="2" id="KW-1185">Reference proteome</keyword>
<organism evidence="1 2">
    <name type="scientific">Diversispora epigaea</name>
    <dbReference type="NCBI Taxonomy" id="1348612"/>
    <lineage>
        <taxon>Eukaryota</taxon>
        <taxon>Fungi</taxon>
        <taxon>Fungi incertae sedis</taxon>
        <taxon>Mucoromycota</taxon>
        <taxon>Glomeromycotina</taxon>
        <taxon>Glomeromycetes</taxon>
        <taxon>Diversisporales</taxon>
        <taxon>Diversisporaceae</taxon>
        <taxon>Diversispora</taxon>
    </lineage>
</organism>
<evidence type="ECO:0000313" key="2">
    <source>
        <dbReference type="Proteomes" id="UP000266861"/>
    </source>
</evidence>
<accession>A0A397JTX4</accession>
<proteinExistence type="predicted"/>
<evidence type="ECO:0000313" key="1">
    <source>
        <dbReference type="EMBL" id="RHZ88343.1"/>
    </source>
</evidence>
<dbReference type="AlphaFoldDB" id="A0A397JTX4"/>
<gene>
    <name evidence="1" type="ORF">Glove_23g108</name>
</gene>